<evidence type="ECO:0000256" key="3">
    <source>
        <dbReference type="ARBA" id="ARBA00022692"/>
    </source>
</evidence>
<evidence type="ECO:0000256" key="5">
    <source>
        <dbReference type="ARBA" id="ARBA00023136"/>
    </source>
</evidence>
<feature type="transmembrane region" description="Helical" evidence="6">
    <location>
        <begin position="249"/>
        <end position="269"/>
    </location>
</feature>
<protein>
    <recommendedName>
        <fullName evidence="6">WAT1-related protein</fullName>
    </recommendedName>
</protein>
<dbReference type="InterPro" id="IPR037185">
    <property type="entry name" value="EmrE-like"/>
</dbReference>
<feature type="transmembrane region" description="Helical" evidence="6">
    <location>
        <begin position="140"/>
        <end position="164"/>
    </location>
</feature>
<dbReference type="Proteomes" id="UP001157006">
    <property type="component" value="Chromosome 3"/>
</dbReference>
<evidence type="ECO:0000313" key="9">
    <source>
        <dbReference type="Proteomes" id="UP001157006"/>
    </source>
</evidence>
<accession>A0AAV0ZXL6</accession>
<dbReference type="Pfam" id="PF00892">
    <property type="entry name" value="EamA"/>
    <property type="match status" value="2"/>
</dbReference>
<comment type="similarity">
    <text evidence="2 6">Belongs to the drug/metabolite transporter (DMT) superfamily. Plant drug/metabolite exporter (P-DME) (TC 2.A.7.4) family.</text>
</comment>
<feature type="transmembrane region" description="Helical" evidence="6">
    <location>
        <begin position="281"/>
        <end position="301"/>
    </location>
</feature>
<gene>
    <name evidence="8" type="ORF">VFH_III054720</name>
</gene>
<name>A0AAV0ZXL6_VICFA</name>
<keyword evidence="5 6" id="KW-0472">Membrane</keyword>
<evidence type="ECO:0000256" key="2">
    <source>
        <dbReference type="ARBA" id="ARBA00007635"/>
    </source>
</evidence>
<organism evidence="8 9">
    <name type="scientific">Vicia faba</name>
    <name type="common">Broad bean</name>
    <name type="synonym">Faba vulgaris</name>
    <dbReference type="NCBI Taxonomy" id="3906"/>
    <lineage>
        <taxon>Eukaryota</taxon>
        <taxon>Viridiplantae</taxon>
        <taxon>Streptophyta</taxon>
        <taxon>Embryophyta</taxon>
        <taxon>Tracheophyta</taxon>
        <taxon>Spermatophyta</taxon>
        <taxon>Magnoliopsida</taxon>
        <taxon>eudicotyledons</taxon>
        <taxon>Gunneridae</taxon>
        <taxon>Pentapetalae</taxon>
        <taxon>rosids</taxon>
        <taxon>fabids</taxon>
        <taxon>Fabales</taxon>
        <taxon>Fabaceae</taxon>
        <taxon>Papilionoideae</taxon>
        <taxon>50 kb inversion clade</taxon>
        <taxon>NPAAA clade</taxon>
        <taxon>Hologalegina</taxon>
        <taxon>IRL clade</taxon>
        <taxon>Fabeae</taxon>
        <taxon>Vicia</taxon>
    </lineage>
</organism>
<keyword evidence="3 6" id="KW-0812">Transmembrane</keyword>
<sequence>MENQKTETWIEKAKPFIAVLSLQLGYAVMDVLSKAALNKGMSNYVFVVYRHAVAFIVITPFALYFENKVRQKMTISIFIKIVMLGLLEPVIDQNMYFLGMKYTTATFAAAMTNMLPAITFILATILRLEKIKIKCIRSQAKVLGTIATVAGAMMMTLVKGPILFEAFGSNSDNHDSGDITSQHVIAGGVLITIGCISWACFFNLQAITLRSYPATLSLSSWICLMGTIEGAALASIMEWGNPSVWSIKWDMRLLSTIYAGIFCSGLGYYLQGVVNQTRGPVFVTTFSPLCMVIVAIMGYFLLAEQMFLGRVIGAFIICLGLYLVVWGKNKDYNNTSDTVNEEPLQKAKETAGENCTHEVITIH</sequence>
<dbReference type="AlphaFoldDB" id="A0AAV0ZXL6"/>
<dbReference type="PANTHER" id="PTHR31218">
    <property type="entry name" value="WAT1-RELATED PROTEIN"/>
    <property type="match status" value="1"/>
</dbReference>
<dbReference type="GO" id="GO:0016020">
    <property type="term" value="C:membrane"/>
    <property type="evidence" value="ECO:0007669"/>
    <property type="project" value="UniProtKB-SubCell"/>
</dbReference>
<dbReference type="GO" id="GO:0022857">
    <property type="term" value="F:transmembrane transporter activity"/>
    <property type="evidence" value="ECO:0007669"/>
    <property type="project" value="InterPro"/>
</dbReference>
<feature type="transmembrane region" description="Helical" evidence="6">
    <location>
        <begin position="216"/>
        <end position="237"/>
    </location>
</feature>
<keyword evidence="4 6" id="KW-1133">Transmembrane helix</keyword>
<feature type="transmembrane region" description="Helical" evidence="6">
    <location>
        <begin position="12"/>
        <end position="32"/>
    </location>
</feature>
<evidence type="ECO:0000313" key="8">
    <source>
        <dbReference type="EMBL" id="CAI8602737.1"/>
    </source>
</evidence>
<feature type="transmembrane region" description="Helical" evidence="6">
    <location>
        <begin position="44"/>
        <end position="65"/>
    </location>
</feature>
<keyword evidence="9" id="KW-1185">Reference proteome</keyword>
<feature type="transmembrane region" description="Helical" evidence="6">
    <location>
        <begin position="307"/>
        <end position="326"/>
    </location>
</feature>
<evidence type="ECO:0000259" key="7">
    <source>
        <dbReference type="Pfam" id="PF00892"/>
    </source>
</evidence>
<feature type="domain" description="EamA" evidence="7">
    <location>
        <begin position="187"/>
        <end position="325"/>
    </location>
</feature>
<evidence type="ECO:0000256" key="6">
    <source>
        <dbReference type="RuleBase" id="RU363077"/>
    </source>
</evidence>
<dbReference type="InterPro" id="IPR030184">
    <property type="entry name" value="WAT1-related"/>
</dbReference>
<feature type="domain" description="EamA" evidence="7">
    <location>
        <begin position="17"/>
        <end position="156"/>
    </location>
</feature>
<evidence type="ECO:0000256" key="1">
    <source>
        <dbReference type="ARBA" id="ARBA00004141"/>
    </source>
</evidence>
<feature type="transmembrane region" description="Helical" evidence="6">
    <location>
        <begin position="184"/>
        <end position="204"/>
    </location>
</feature>
<dbReference type="EMBL" id="OX451738">
    <property type="protein sequence ID" value="CAI8602737.1"/>
    <property type="molecule type" value="Genomic_DNA"/>
</dbReference>
<comment type="subcellular location">
    <subcellularLocation>
        <location evidence="1 6">Membrane</location>
        <topology evidence="1 6">Multi-pass membrane protein</topology>
    </subcellularLocation>
</comment>
<proteinExistence type="inferred from homology"/>
<evidence type="ECO:0000256" key="4">
    <source>
        <dbReference type="ARBA" id="ARBA00022989"/>
    </source>
</evidence>
<feature type="transmembrane region" description="Helical" evidence="6">
    <location>
        <begin position="105"/>
        <end position="128"/>
    </location>
</feature>
<reference evidence="8 9" key="1">
    <citation type="submission" date="2023-01" db="EMBL/GenBank/DDBJ databases">
        <authorList>
            <person name="Kreplak J."/>
        </authorList>
    </citation>
    <scope>NUCLEOTIDE SEQUENCE [LARGE SCALE GENOMIC DNA]</scope>
</reference>
<feature type="transmembrane region" description="Helical" evidence="6">
    <location>
        <begin position="77"/>
        <end position="99"/>
    </location>
</feature>
<dbReference type="InterPro" id="IPR000620">
    <property type="entry name" value="EamA_dom"/>
</dbReference>
<dbReference type="SUPFAM" id="SSF103481">
    <property type="entry name" value="Multidrug resistance efflux transporter EmrE"/>
    <property type="match status" value="2"/>
</dbReference>